<proteinExistence type="predicted"/>
<dbReference type="KEGG" id="ppel:H6H00_22910"/>
<dbReference type="RefSeq" id="WP_185717771.1">
    <property type="nucleotide sequence ID" value="NZ_BAAAWI010000001.1"/>
</dbReference>
<organism evidence="1 2">
    <name type="scientific">Pseudonocardia petroleophila</name>
    <dbReference type="NCBI Taxonomy" id="37331"/>
    <lineage>
        <taxon>Bacteria</taxon>
        <taxon>Bacillati</taxon>
        <taxon>Actinomycetota</taxon>
        <taxon>Actinomycetes</taxon>
        <taxon>Pseudonocardiales</taxon>
        <taxon>Pseudonocardiaceae</taxon>
        <taxon>Pseudonocardia</taxon>
    </lineage>
</organism>
<evidence type="ECO:0000313" key="1">
    <source>
        <dbReference type="EMBL" id="QNG51011.1"/>
    </source>
</evidence>
<evidence type="ECO:0000313" key="2">
    <source>
        <dbReference type="Proteomes" id="UP000515728"/>
    </source>
</evidence>
<reference evidence="1 2" key="1">
    <citation type="submission" date="2020-08" db="EMBL/GenBank/DDBJ databases">
        <authorList>
            <person name="Mo P."/>
        </authorList>
    </citation>
    <scope>NUCLEOTIDE SEQUENCE [LARGE SCALE GENOMIC DNA]</scope>
    <source>
        <strain evidence="1 2">CGMCC 4.1532</strain>
    </source>
</reference>
<dbReference type="AlphaFoldDB" id="A0A7G7ME00"/>
<dbReference type="EMBL" id="CP060131">
    <property type="protein sequence ID" value="QNG51011.1"/>
    <property type="molecule type" value="Genomic_DNA"/>
</dbReference>
<evidence type="ECO:0008006" key="3">
    <source>
        <dbReference type="Google" id="ProtNLM"/>
    </source>
</evidence>
<gene>
    <name evidence="1" type="ORF">H6H00_22910</name>
</gene>
<protein>
    <recommendedName>
        <fullName evidence="3">YacP-like NYN domain-containing protein</fullName>
    </recommendedName>
</protein>
<sequence>MSGPAVRHVVVDGANVVGSRPDGWWRDRAGAAQRLAGRLAAALDTGALDTGPLETGLLHLVLEGAARAADPPPHPRLHVVRADADGDDAIVALTRDLGGSGVLVVTADRGLRDRVRALGATCTGPATLLDALPGP</sequence>
<accession>A0A7G7ME00</accession>
<name>A0A7G7ME00_9PSEU</name>
<dbReference type="Proteomes" id="UP000515728">
    <property type="component" value="Chromosome"/>
</dbReference>
<keyword evidence="2" id="KW-1185">Reference proteome</keyword>